<accession>A0A1G9XBQ3</accession>
<dbReference type="InterPro" id="IPR042099">
    <property type="entry name" value="ANL_N_sf"/>
</dbReference>
<dbReference type="SUPFAM" id="SSF56801">
    <property type="entry name" value="Acetyl-CoA synthetase-like"/>
    <property type="match status" value="1"/>
</dbReference>
<evidence type="ECO:0000259" key="1">
    <source>
        <dbReference type="Pfam" id="PF00501"/>
    </source>
</evidence>
<protein>
    <submittedName>
        <fullName evidence="2">Phenylacetate-coenzyme A ligase PaaK, adenylate-forming domain family</fullName>
    </submittedName>
</protein>
<dbReference type="STRING" id="146817.SAMN04488502_10948"/>
<evidence type="ECO:0000313" key="3">
    <source>
        <dbReference type="Proteomes" id="UP000214880"/>
    </source>
</evidence>
<dbReference type="InterPro" id="IPR000873">
    <property type="entry name" value="AMP-dep_synth/lig_dom"/>
</dbReference>
<sequence>MNAKLPVTPLASWIAAKIQAAGSRICQEELRAYQLASLNSTLRWARQHSPFYRDRLAGLGGGNLLTSLDQIASLPFTLPADVREQGLQLLCVSQSEISRVVTLDTSGTTGQPKRIYFTREDQELTIDFFRCGMSTLAGPGDRVLVLLPGERPGSVGELLRMSLEQLGAEPVPYGLVDSLSAVLNLIKRERITCLAGVPVQAAALARYWEKNGGGWAPQRALLSTDCVSDAVVRELKRIWGCEVFRHYGMTEMGLGGGIECAAHAGYHLREADLYVEVIDPATGLPLPDGEYGEVVFTTLTRRGMPLIRYRTGDISRFRPEPCPCGAGLRLLERIRSRCDGQLRLGGNGGLTMADLDEALLPLPGIADFSAVADNGSALLKLRLCLVLLEGFPVPAPALLRKALQQIPALQRAEQAGQFDLAVEWISCRDVLPFRAEKRRLRMTGGGPPQQLRAE</sequence>
<name>A0A1G9XBQ3_9FIRM</name>
<organism evidence="2 3">
    <name type="scientific">Dendrosporobacter quercicolus</name>
    <dbReference type="NCBI Taxonomy" id="146817"/>
    <lineage>
        <taxon>Bacteria</taxon>
        <taxon>Bacillati</taxon>
        <taxon>Bacillota</taxon>
        <taxon>Negativicutes</taxon>
        <taxon>Selenomonadales</taxon>
        <taxon>Sporomusaceae</taxon>
        <taxon>Dendrosporobacter</taxon>
    </lineage>
</organism>
<reference evidence="2 3" key="1">
    <citation type="submission" date="2016-10" db="EMBL/GenBank/DDBJ databases">
        <authorList>
            <person name="de Groot N.N."/>
        </authorList>
    </citation>
    <scope>NUCLEOTIDE SEQUENCE [LARGE SCALE GENOMIC DNA]</scope>
    <source>
        <strain evidence="2 3">DSM 1736</strain>
    </source>
</reference>
<dbReference type="NCBIfam" id="NF045666">
    <property type="entry name" value="DVU1553_fam_AMP"/>
    <property type="match status" value="1"/>
</dbReference>
<gene>
    <name evidence="2" type="ORF">SAMN04488502_10948</name>
</gene>
<dbReference type="InterPro" id="IPR053158">
    <property type="entry name" value="CapK_Type1_Caps_Biosynth"/>
</dbReference>
<keyword evidence="3" id="KW-1185">Reference proteome</keyword>
<dbReference type="GO" id="GO:0016874">
    <property type="term" value="F:ligase activity"/>
    <property type="evidence" value="ECO:0007669"/>
    <property type="project" value="UniProtKB-KW"/>
</dbReference>
<dbReference type="Pfam" id="PF00501">
    <property type="entry name" value="AMP-binding"/>
    <property type="match status" value="1"/>
</dbReference>
<proteinExistence type="predicted"/>
<dbReference type="AlphaFoldDB" id="A0A1G9XBQ3"/>
<feature type="domain" description="AMP-dependent synthetase/ligase" evidence="1">
    <location>
        <begin position="105"/>
        <end position="296"/>
    </location>
</feature>
<keyword evidence="2" id="KW-0436">Ligase</keyword>
<dbReference type="Proteomes" id="UP000214880">
    <property type="component" value="Unassembled WGS sequence"/>
</dbReference>
<dbReference type="PANTHER" id="PTHR36932:SF1">
    <property type="entry name" value="CAPSULAR POLYSACCHARIDE BIOSYNTHESIS PROTEIN"/>
    <property type="match status" value="1"/>
</dbReference>
<dbReference type="PANTHER" id="PTHR36932">
    <property type="entry name" value="CAPSULAR POLYSACCHARIDE BIOSYNTHESIS PROTEIN"/>
    <property type="match status" value="1"/>
</dbReference>
<dbReference type="EMBL" id="FNHB01000009">
    <property type="protein sequence ID" value="SDM94190.1"/>
    <property type="molecule type" value="Genomic_DNA"/>
</dbReference>
<dbReference type="RefSeq" id="WP_092074417.1">
    <property type="nucleotide sequence ID" value="NZ_FNHB01000009.1"/>
</dbReference>
<dbReference type="OrthoDB" id="580775at2"/>
<evidence type="ECO:0000313" key="2">
    <source>
        <dbReference type="EMBL" id="SDM94190.1"/>
    </source>
</evidence>
<dbReference type="Gene3D" id="3.40.50.12780">
    <property type="entry name" value="N-terminal domain of ligase-like"/>
    <property type="match status" value="1"/>
</dbReference>